<dbReference type="GO" id="GO:0003700">
    <property type="term" value="F:DNA-binding transcription factor activity"/>
    <property type="evidence" value="ECO:0007669"/>
    <property type="project" value="InterPro"/>
</dbReference>
<evidence type="ECO:0000259" key="1">
    <source>
        <dbReference type="SMART" id="SM00418"/>
    </source>
</evidence>
<evidence type="ECO:0000313" key="3">
    <source>
        <dbReference type="Proteomes" id="UP001063698"/>
    </source>
</evidence>
<dbReference type="SUPFAM" id="SSF46785">
    <property type="entry name" value="Winged helix' DNA-binding domain"/>
    <property type="match status" value="1"/>
</dbReference>
<feature type="domain" description="HTH arsR-type" evidence="1">
    <location>
        <begin position="8"/>
        <end position="93"/>
    </location>
</feature>
<proteinExistence type="predicted"/>
<dbReference type="EMBL" id="CP006868">
    <property type="protein sequence ID" value="UXD21452.1"/>
    <property type="molecule type" value="Genomic_DNA"/>
</dbReference>
<dbReference type="AlphaFoldDB" id="A0A977PK06"/>
<reference evidence="2" key="1">
    <citation type="submission" date="2013-11" db="EMBL/GenBank/DDBJ databases">
        <title>Comparative genomics of Ignicoccus.</title>
        <authorList>
            <person name="Podar M."/>
        </authorList>
    </citation>
    <scope>NUCLEOTIDE SEQUENCE</scope>
    <source>
        <strain evidence="2">DSM 13166</strain>
    </source>
</reference>
<name>A0A977PK06_9CREN</name>
<dbReference type="Proteomes" id="UP001063698">
    <property type="component" value="Chromosome"/>
</dbReference>
<accession>A0A977PK06</accession>
<evidence type="ECO:0000313" key="2">
    <source>
        <dbReference type="EMBL" id="UXD21452.1"/>
    </source>
</evidence>
<dbReference type="InterPro" id="IPR001845">
    <property type="entry name" value="HTH_ArsR_DNA-bd_dom"/>
</dbReference>
<dbReference type="KEGG" id="ipc:IPA_04410"/>
<keyword evidence="3" id="KW-1185">Reference proteome</keyword>
<dbReference type="InterPro" id="IPR036390">
    <property type="entry name" value="WH_DNA-bd_sf"/>
</dbReference>
<gene>
    <name evidence="2" type="ORF">IPA_04410</name>
</gene>
<dbReference type="InterPro" id="IPR036388">
    <property type="entry name" value="WH-like_DNA-bd_sf"/>
</dbReference>
<protein>
    <submittedName>
        <fullName evidence="2">ArsR family transcriptional regulator</fullName>
    </submittedName>
</protein>
<dbReference type="SMART" id="SM00418">
    <property type="entry name" value="HTH_ARSR"/>
    <property type="match status" value="1"/>
</dbReference>
<sequence length="146" mass="16747">MSIEEVARIFKALGHPARLAIVLYLSRSRRGVVWEALANALRDYYLPSEIERINFHITELVKAGVIVKTKTPDGLWVYKLNNGIKEWIRLEKLKKELLINSALEGRRGYGIDEGATRGEIHSKRRGTFNTREEMEGARSRSIEARI</sequence>
<dbReference type="Gene3D" id="1.10.10.10">
    <property type="entry name" value="Winged helix-like DNA-binding domain superfamily/Winged helix DNA-binding domain"/>
    <property type="match status" value="1"/>
</dbReference>
<organism evidence="2 3">
    <name type="scientific">Ignicoccus pacificus DSM 13166</name>
    <dbReference type="NCBI Taxonomy" id="940294"/>
    <lineage>
        <taxon>Archaea</taxon>
        <taxon>Thermoproteota</taxon>
        <taxon>Thermoprotei</taxon>
        <taxon>Desulfurococcales</taxon>
        <taxon>Desulfurococcaceae</taxon>
        <taxon>Ignicoccus</taxon>
    </lineage>
</organism>